<organism evidence="5 6">
    <name type="scientific">Lithohypha guttulata</name>
    <dbReference type="NCBI Taxonomy" id="1690604"/>
    <lineage>
        <taxon>Eukaryota</taxon>
        <taxon>Fungi</taxon>
        <taxon>Dikarya</taxon>
        <taxon>Ascomycota</taxon>
        <taxon>Pezizomycotina</taxon>
        <taxon>Eurotiomycetes</taxon>
        <taxon>Chaetothyriomycetidae</taxon>
        <taxon>Chaetothyriales</taxon>
        <taxon>Trichomeriaceae</taxon>
        <taxon>Lithohypha</taxon>
    </lineage>
</organism>
<dbReference type="PANTHER" id="PTHR21661">
    <property type="entry name" value="EPOXIDE HYDROLASE 1-RELATED"/>
    <property type="match status" value="1"/>
</dbReference>
<dbReference type="GO" id="GO:0004301">
    <property type="term" value="F:epoxide hydrolase activity"/>
    <property type="evidence" value="ECO:0007669"/>
    <property type="project" value="TreeGrafter"/>
</dbReference>
<feature type="active site" description="Proton donor" evidence="3">
    <location>
        <position position="290"/>
    </location>
</feature>
<evidence type="ECO:0000256" key="2">
    <source>
        <dbReference type="ARBA" id="ARBA00022801"/>
    </source>
</evidence>
<dbReference type="PANTHER" id="PTHR21661:SF39">
    <property type="entry name" value="HYDROLASE, PUTATIVE (AFU_ORTHOLOGUE AFUA_3G08960)-RELATED"/>
    <property type="match status" value="1"/>
</dbReference>
<dbReference type="PIRSF" id="PIRSF001112">
    <property type="entry name" value="Epoxide_hydrolase"/>
    <property type="match status" value="1"/>
</dbReference>
<dbReference type="AlphaFoldDB" id="A0AAN7SLF5"/>
<sequence>MASSSFSKLPSTASSSIEPFTIDFPESEFQQLLDLLKLTPLPSQSYENSLPNGDRHLGLRLDWLSQAKKKWETDFDWRQVEGHLNSFPNFKAQVDDKLGTFSIHFAALFSAKPNAIPVLMLHGWPGYTFSTLPSSPLTDFDAADCARVLDTLVTSVLSFPAYVVQGGDVGSRVARVMGAEHSACIAVHLNMCSMSQPTDNRIRHPISETEKQGLRRLEEWKATGTAYAMEHATRPATIGAVLASNPVALLAWIGEKFLDWTDKDPTIQTILEHVTLYWLTKCMHTNLWSYRHSYGPAAKPHDHPDWHLKKPLGYSYFPKELIPIPVAWVATTGNLVQSAVHETGGHFAAMEEPEALLKDVEEFVNLVWRRETGL</sequence>
<dbReference type="InterPro" id="IPR010497">
    <property type="entry name" value="Epoxide_hydro_N"/>
</dbReference>
<evidence type="ECO:0000256" key="1">
    <source>
        <dbReference type="ARBA" id="ARBA00010088"/>
    </source>
</evidence>
<evidence type="ECO:0000256" key="3">
    <source>
        <dbReference type="PIRSR" id="PIRSR001112-1"/>
    </source>
</evidence>
<dbReference type="GO" id="GO:0097176">
    <property type="term" value="P:epoxide metabolic process"/>
    <property type="evidence" value="ECO:0007669"/>
    <property type="project" value="TreeGrafter"/>
</dbReference>
<dbReference type="Gene3D" id="3.40.50.1820">
    <property type="entry name" value="alpha/beta hydrolase"/>
    <property type="match status" value="2"/>
</dbReference>
<dbReference type="InterPro" id="IPR029058">
    <property type="entry name" value="AB_hydrolase_fold"/>
</dbReference>
<accession>A0AAN7SLF5</accession>
<protein>
    <recommendedName>
        <fullName evidence="4">Epoxide hydrolase N-terminal domain-containing protein</fullName>
    </recommendedName>
</protein>
<dbReference type="EMBL" id="JAVRRJ010000012">
    <property type="protein sequence ID" value="KAK5080746.1"/>
    <property type="molecule type" value="Genomic_DNA"/>
</dbReference>
<keyword evidence="6" id="KW-1185">Reference proteome</keyword>
<comment type="caution">
    <text evidence="5">The sequence shown here is derived from an EMBL/GenBank/DDBJ whole genome shotgun (WGS) entry which is preliminary data.</text>
</comment>
<dbReference type="SUPFAM" id="SSF53474">
    <property type="entry name" value="alpha/beta-Hydrolases"/>
    <property type="match status" value="1"/>
</dbReference>
<evidence type="ECO:0000259" key="4">
    <source>
        <dbReference type="Pfam" id="PF06441"/>
    </source>
</evidence>
<name>A0AAN7SLF5_9EURO</name>
<keyword evidence="2" id="KW-0378">Hydrolase</keyword>
<dbReference type="Proteomes" id="UP001309876">
    <property type="component" value="Unassembled WGS sequence"/>
</dbReference>
<feature type="domain" description="Epoxide hydrolase N-terminal" evidence="4">
    <location>
        <begin position="17"/>
        <end position="127"/>
    </location>
</feature>
<comment type="similarity">
    <text evidence="1">Belongs to the peptidase S33 family.</text>
</comment>
<dbReference type="Pfam" id="PF06441">
    <property type="entry name" value="EHN"/>
    <property type="match status" value="1"/>
</dbReference>
<feature type="active site" description="Nucleophile" evidence="3">
    <location>
        <position position="168"/>
    </location>
</feature>
<evidence type="ECO:0000313" key="6">
    <source>
        <dbReference type="Proteomes" id="UP001309876"/>
    </source>
</evidence>
<feature type="active site" description="Proton acceptor" evidence="3">
    <location>
        <position position="346"/>
    </location>
</feature>
<dbReference type="InterPro" id="IPR016292">
    <property type="entry name" value="Epoxide_hydrolase"/>
</dbReference>
<reference evidence="5 6" key="1">
    <citation type="submission" date="2023-08" db="EMBL/GenBank/DDBJ databases">
        <title>Black Yeasts Isolated from many extreme environments.</title>
        <authorList>
            <person name="Coleine C."/>
            <person name="Stajich J.E."/>
            <person name="Selbmann L."/>
        </authorList>
    </citation>
    <scope>NUCLEOTIDE SEQUENCE [LARGE SCALE GENOMIC DNA]</scope>
    <source>
        <strain evidence="5 6">CCFEE 5910</strain>
    </source>
</reference>
<proteinExistence type="inferred from homology"/>
<evidence type="ECO:0000313" key="5">
    <source>
        <dbReference type="EMBL" id="KAK5080746.1"/>
    </source>
</evidence>
<gene>
    <name evidence="5" type="ORF">LTR05_008451</name>
</gene>